<organism evidence="2 3">
    <name type="scientific">Orenia marismortui</name>
    <dbReference type="NCBI Taxonomy" id="46469"/>
    <lineage>
        <taxon>Bacteria</taxon>
        <taxon>Bacillati</taxon>
        <taxon>Bacillota</taxon>
        <taxon>Clostridia</taxon>
        <taxon>Halanaerobiales</taxon>
        <taxon>Halobacteroidaceae</taxon>
        <taxon>Orenia</taxon>
    </lineage>
</organism>
<dbReference type="InterPro" id="IPR005158">
    <property type="entry name" value="BTAD"/>
</dbReference>
<reference evidence="2 3" key="1">
    <citation type="submission" date="2019-03" db="EMBL/GenBank/DDBJ databases">
        <title>Subsurface microbial communities from deep shales in Ohio and West Virginia, USA.</title>
        <authorList>
            <person name="Wrighton K."/>
        </authorList>
    </citation>
    <scope>NUCLEOTIDE SEQUENCE [LARGE SCALE GENOMIC DNA]</scope>
    <source>
        <strain evidence="2 3">MSL 6dP</strain>
    </source>
</reference>
<dbReference type="InterPro" id="IPR019734">
    <property type="entry name" value="TPR_rpt"/>
</dbReference>
<dbReference type="InterPro" id="IPR036388">
    <property type="entry name" value="WH-like_DNA-bd_sf"/>
</dbReference>
<dbReference type="InterPro" id="IPR016032">
    <property type="entry name" value="Sig_transdc_resp-reg_C-effctor"/>
</dbReference>
<keyword evidence="3" id="KW-1185">Reference proteome</keyword>
<accession>A0A4R8HAX7</accession>
<gene>
    <name evidence="2" type="ORF">C7959_10357</name>
</gene>
<dbReference type="GO" id="GO:0003677">
    <property type="term" value="F:DNA binding"/>
    <property type="evidence" value="ECO:0007669"/>
    <property type="project" value="InterPro"/>
</dbReference>
<dbReference type="Gene3D" id="3.40.50.300">
    <property type="entry name" value="P-loop containing nucleotide triphosphate hydrolases"/>
    <property type="match status" value="1"/>
</dbReference>
<evidence type="ECO:0000313" key="2">
    <source>
        <dbReference type="EMBL" id="TDX53205.1"/>
    </source>
</evidence>
<name>A0A4R8HAX7_9FIRM</name>
<comment type="caution">
    <text evidence="2">The sequence shown here is derived from an EMBL/GenBank/DDBJ whole genome shotgun (WGS) entry which is preliminary data.</text>
</comment>
<dbReference type="STRING" id="926561.GCA_000379025_01739"/>
<protein>
    <submittedName>
        <fullName evidence="2">Transcriptional activator</fullName>
    </submittedName>
</protein>
<dbReference type="AlphaFoldDB" id="A0A4R8HAX7"/>
<sequence length="1051" mass="125044">MNNTNKYFIRPNYHFNKWYDKDLHNKYTKLKNYPLTIIKGGIGTGKSSSLSNFIANNFSEEFIWLNLSDDIELNTKLFWKLIIKATMFYNDNLEGDMEEIINDCEQGQLNIRDIINDLVEVIFNNFNNDLLLVIDNLEIIADNQEIINSLSYFINLMTSSFHLVLISREDLCFPQLDRWTVIGRAQFIKEDEFILDQGELKELLLLEYNLDFSKSELEQIYNKSEGWLLAVDIIAKAYDGDNIEGFLNDHNNFEVLDTYFSYQVLGKLDDKSLIEFLLKTSLLRELDIKVCNHFLKIDNSQEIINFINDKFGLVKKIDQESYRYYSLFRDFLKDKFKQFYSEFDYSDLIDTYLELGMIKEAIYYCCEANHKDKLFDIMEKSEEKLIYKEYRVLREVFTYLDEADFDDNPILYLYQGNLYLSQNDPYQSLASYQQAEDFFRRSGDRKHLKRALFKVAKVYAFFNSNKLLDYVEELMEFEDQLSDFEEEKLIYLRVISNIIRGDNKKATELIVKLEGSKYHNELLANLLFIKGKFRSAKEVLNQIDKPVEELCTYITLLIPIFLDMFLGNFYKVQEYILKQLEKDNYIIKLFSEYYLAQVSEFFYIEPREELKEFYLNKLSRIDSCPYQASWYRVELLKTIASWEVFYGSLEKVIEYSELGLEFAKRRRDKLYIGLFNQDMAMKYYYERDLERSLKLFKASIENFDVADNDFLVAHSLLLISVVYYAKGKNNNFIDYITKTLSIAKEEKYDFLFISSNYLLPKDPNKFIPLLLEARKQGVEVDYINRLLDQVDLSELDQAPGYSLKIKAFGRLKIYRGNQLIDESEWVRKKSKDLFKLFLVHRGDFLSKDQICQILYPDLSQEDAYRSFSVNLSCLNKVLNPNREAGDKPYFIIKDKDNYGLVNNFTYRSDVDIFGELIERGKQADSKLIKIKYYQQALDIYEGDFIVGDLYNQEIIKERKKLQQMYLEISYDLIAYYYENGDYNECIELADKALEFDKYYEAAYLYKMKSYNQLNRRSYAIKIYQRCKEILAEELNISPNIEIEEYYQEITL</sequence>
<dbReference type="EMBL" id="SOEG01000003">
    <property type="protein sequence ID" value="TDX53205.1"/>
    <property type="molecule type" value="Genomic_DNA"/>
</dbReference>
<dbReference type="PANTHER" id="PTHR35807">
    <property type="entry name" value="TRANSCRIPTIONAL REGULATOR REDD-RELATED"/>
    <property type="match status" value="1"/>
</dbReference>
<dbReference type="InterPro" id="IPR059106">
    <property type="entry name" value="WHD_MalT"/>
</dbReference>
<dbReference type="Pfam" id="PF25873">
    <property type="entry name" value="WHD_MalT"/>
    <property type="match status" value="1"/>
</dbReference>
<dbReference type="Pfam" id="PF03704">
    <property type="entry name" value="BTAD"/>
    <property type="match status" value="1"/>
</dbReference>
<dbReference type="Proteomes" id="UP000295832">
    <property type="component" value="Unassembled WGS sequence"/>
</dbReference>
<dbReference type="InterPro" id="IPR051677">
    <property type="entry name" value="AfsR-DnrI-RedD_regulator"/>
</dbReference>
<dbReference type="PANTHER" id="PTHR35807:SF2">
    <property type="entry name" value="TRANSCRIPTIONAL ACTIVATOR DOMAIN"/>
    <property type="match status" value="1"/>
</dbReference>
<dbReference type="Gene3D" id="1.25.40.10">
    <property type="entry name" value="Tetratricopeptide repeat domain"/>
    <property type="match status" value="3"/>
</dbReference>
<dbReference type="SMART" id="SM00028">
    <property type="entry name" value="TPR"/>
    <property type="match status" value="2"/>
</dbReference>
<evidence type="ECO:0000313" key="3">
    <source>
        <dbReference type="Proteomes" id="UP000295832"/>
    </source>
</evidence>
<dbReference type="SUPFAM" id="SSF52540">
    <property type="entry name" value="P-loop containing nucleoside triphosphate hydrolases"/>
    <property type="match status" value="1"/>
</dbReference>
<dbReference type="InterPro" id="IPR027417">
    <property type="entry name" value="P-loop_NTPase"/>
</dbReference>
<dbReference type="SUPFAM" id="SSF48452">
    <property type="entry name" value="TPR-like"/>
    <property type="match status" value="1"/>
</dbReference>
<proteinExistence type="predicted"/>
<dbReference type="SMART" id="SM01043">
    <property type="entry name" value="BTAD"/>
    <property type="match status" value="1"/>
</dbReference>
<dbReference type="GO" id="GO:0006355">
    <property type="term" value="P:regulation of DNA-templated transcription"/>
    <property type="evidence" value="ECO:0007669"/>
    <property type="project" value="InterPro"/>
</dbReference>
<evidence type="ECO:0000259" key="1">
    <source>
        <dbReference type="SMART" id="SM01043"/>
    </source>
</evidence>
<feature type="domain" description="Bacterial transcriptional activator" evidence="1">
    <location>
        <begin position="908"/>
        <end position="1050"/>
    </location>
</feature>
<dbReference type="InterPro" id="IPR011990">
    <property type="entry name" value="TPR-like_helical_dom_sf"/>
</dbReference>
<dbReference type="RefSeq" id="WP_134114823.1">
    <property type="nucleotide sequence ID" value="NZ_SOEG01000003.1"/>
</dbReference>
<dbReference type="SUPFAM" id="SSF46894">
    <property type="entry name" value="C-terminal effector domain of the bipartite response regulators"/>
    <property type="match status" value="1"/>
</dbReference>
<dbReference type="Gene3D" id="1.10.10.10">
    <property type="entry name" value="Winged helix-like DNA-binding domain superfamily/Winged helix DNA-binding domain"/>
    <property type="match status" value="1"/>
</dbReference>